<keyword evidence="1" id="KW-1133">Transmembrane helix</keyword>
<name>A0A8D8ZMX6_9HEMI</name>
<keyword evidence="1" id="KW-0472">Membrane</keyword>
<protein>
    <submittedName>
        <fullName evidence="2">Uncharacterized protein</fullName>
    </submittedName>
</protein>
<evidence type="ECO:0000256" key="1">
    <source>
        <dbReference type="SAM" id="Phobius"/>
    </source>
</evidence>
<reference evidence="2" key="1">
    <citation type="submission" date="2021-05" db="EMBL/GenBank/DDBJ databases">
        <authorList>
            <person name="Alioto T."/>
            <person name="Alioto T."/>
            <person name="Gomez Garrido J."/>
        </authorList>
    </citation>
    <scope>NUCLEOTIDE SEQUENCE</scope>
</reference>
<feature type="transmembrane region" description="Helical" evidence="1">
    <location>
        <begin position="99"/>
        <end position="117"/>
    </location>
</feature>
<dbReference type="AlphaFoldDB" id="A0A8D8ZMX6"/>
<sequence>MEVQYCFLLHRQLLDFPFLGRTECEVLGFGLQNLFSFAFLCQSHIRLLHYHLYQIFVLVYHLCHTVVLHSHRTFPHLPHIPGFPIPNCSHYHKVLHTHLLFVVYHLVLAFGLFPFLFF</sequence>
<organism evidence="2">
    <name type="scientific">Cacopsylla melanoneura</name>
    <dbReference type="NCBI Taxonomy" id="428564"/>
    <lineage>
        <taxon>Eukaryota</taxon>
        <taxon>Metazoa</taxon>
        <taxon>Ecdysozoa</taxon>
        <taxon>Arthropoda</taxon>
        <taxon>Hexapoda</taxon>
        <taxon>Insecta</taxon>
        <taxon>Pterygota</taxon>
        <taxon>Neoptera</taxon>
        <taxon>Paraneoptera</taxon>
        <taxon>Hemiptera</taxon>
        <taxon>Sternorrhyncha</taxon>
        <taxon>Psylloidea</taxon>
        <taxon>Psyllidae</taxon>
        <taxon>Psyllinae</taxon>
        <taxon>Cacopsylla</taxon>
    </lineage>
</organism>
<keyword evidence="1" id="KW-0812">Transmembrane</keyword>
<proteinExistence type="predicted"/>
<evidence type="ECO:0000313" key="2">
    <source>
        <dbReference type="EMBL" id="CAG6750694.1"/>
    </source>
</evidence>
<dbReference type="EMBL" id="HBUF01527627">
    <property type="protein sequence ID" value="CAG6750694.1"/>
    <property type="molecule type" value="Transcribed_RNA"/>
</dbReference>
<accession>A0A8D8ZMX6</accession>